<keyword evidence="2" id="KW-1185">Reference proteome</keyword>
<proteinExistence type="predicted"/>
<sequence>MDKYFLTKDSIQLRYREDYVSNPIAIVILVHGFAEHIERYNYITKKLNQNNISVFRYDARGHGLSTGKMGDMKSYKEMVDDLYEIVRFVIDNNENIKIFTLGHSMGGNISANFGIKFPNTLNGQLFSGGAFGYFYDVPRIKKQFLKMASKIFSKVYINNPVSENISSDKNIVESYKNDPLVINKATLRFMREFTIKASENIFNNISKYYYPCFLGHGGDDKVISKEASKRFYNEISSSDKTLKIYNSLYHELFNEPTKDMVIRDYVNWIRQRI</sequence>
<dbReference type="Proteomes" id="UP000595814">
    <property type="component" value="Chromosome"/>
</dbReference>
<dbReference type="EMBL" id="CP066744">
    <property type="protein sequence ID" value="QQK07188.1"/>
    <property type="molecule type" value="Genomic_DNA"/>
</dbReference>
<evidence type="ECO:0000313" key="1">
    <source>
        <dbReference type="EMBL" id="QQK07188.1"/>
    </source>
</evidence>
<reference evidence="1 2" key="1">
    <citation type="journal article" date="2022" name="Int. J. Syst. Evol. Microbiol.">
        <title>Miniphocaeibacter halophilus sp. nov., an ammonium-tolerant acetate-producing bacterium isolated from a biogas system.</title>
        <authorList>
            <person name="Schnurer A."/>
            <person name="Singh A."/>
            <person name="Bi S."/>
            <person name="Qiao W."/>
            <person name="Westerholm M."/>
        </authorList>
    </citation>
    <scope>NUCLEOTIDE SEQUENCE [LARGE SCALE GENOMIC DNA]</scope>
    <source>
        <strain evidence="1 2">AMB_01</strain>
    </source>
</reference>
<accession>A0AC61MSB3</accession>
<organism evidence="1 2">
    <name type="scientific">Miniphocaeibacter halophilus</name>
    <dbReference type="NCBI Taxonomy" id="2931922"/>
    <lineage>
        <taxon>Bacteria</taxon>
        <taxon>Bacillati</taxon>
        <taxon>Bacillota</taxon>
        <taxon>Tissierellia</taxon>
        <taxon>Tissierellales</taxon>
        <taxon>Peptoniphilaceae</taxon>
        <taxon>Miniphocaeibacter</taxon>
    </lineage>
</organism>
<evidence type="ECO:0000313" key="2">
    <source>
        <dbReference type="Proteomes" id="UP000595814"/>
    </source>
</evidence>
<name>A0AC61MSB3_9FIRM</name>
<protein>
    <submittedName>
        <fullName evidence="1">Lysophospholipase</fullName>
    </submittedName>
</protein>
<gene>
    <name evidence="1" type="ORF">JFY71_07600</name>
</gene>